<dbReference type="AlphaFoldDB" id="A0A914I4D1"/>
<accession>A0A914I4D1</accession>
<keyword evidence="2" id="KW-1185">Reference proteome</keyword>
<dbReference type="Proteomes" id="UP000887572">
    <property type="component" value="Unplaced"/>
</dbReference>
<evidence type="ECO:0000313" key="2">
    <source>
        <dbReference type="Proteomes" id="UP000887572"/>
    </source>
</evidence>
<protein>
    <submittedName>
        <fullName evidence="3 4">Uncharacterized protein</fullName>
    </submittedName>
</protein>
<name>A0A914I4D1_GLORO</name>
<evidence type="ECO:0000313" key="4">
    <source>
        <dbReference type="WBParaSite" id="Gr19_v10_g6779.t1"/>
    </source>
</evidence>
<feature type="chain" id="PRO_5038275822" evidence="1">
    <location>
        <begin position="23"/>
        <end position="268"/>
    </location>
</feature>
<evidence type="ECO:0000313" key="3">
    <source>
        <dbReference type="WBParaSite" id="Gr19_v10_g11038.t1"/>
    </source>
</evidence>
<dbReference type="WBParaSite" id="Gr19_v10_g6779.t1">
    <property type="protein sequence ID" value="Gr19_v10_g6779.t1"/>
    <property type="gene ID" value="Gr19_v10_g6779"/>
</dbReference>
<dbReference type="WBParaSite" id="Gr19_v10_g11038.t1">
    <property type="protein sequence ID" value="Gr19_v10_g11038.t1"/>
    <property type="gene ID" value="Gr19_v10_g11038"/>
</dbReference>
<proteinExistence type="predicted"/>
<sequence length="268" mass="29850">MKLNVVVLIVFVTLALSVICKAGKDSDKKKKKGQASTSNQQLAYINFDTNEHVDNLGWAMTHNNDNTLKWPHHESSETKADSWNEVQEALATLPEYMRTNPPTQQATTASVDRFEQSPYPPGFTPEFDPEFFPPGFYPPAGYIPPDEFYQQWYDSTDASESSTKSTGRKPKNGIICGNGNFKKYATFSPTFAGRAAVPSHPSPSPVRPPARQWRHDHLAPGQLFPTTRDETHSHALPVDDIPFCVFEKESAPTNPHQMSSARACVAKL</sequence>
<evidence type="ECO:0000256" key="1">
    <source>
        <dbReference type="SAM" id="SignalP"/>
    </source>
</evidence>
<keyword evidence="1" id="KW-0732">Signal</keyword>
<reference evidence="3 4" key="1">
    <citation type="submission" date="2022-11" db="UniProtKB">
        <authorList>
            <consortium name="WormBaseParasite"/>
        </authorList>
    </citation>
    <scope>IDENTIFICATION</scope>
</reference>
<organism evidence="2 4">
    <name type="scientific">Globodera rostochiensis</name>
    <name type="common">Golden nematode worm</name>
    <name type="synonym">Heterodera rostochiensis</name>
    <dbReference type="NCBI Taxonomy" id="31243"/>
    <lineage>
        <taxon>Eukaryota</taxon>
        <taxon>Metazoa</taxon>
        <taxon>Ecdysozoa</taxon>
        <taxon>Nematoda</taxon>
        <taxon>Chromadorea</taxon>
        <taxon>Rhabditida</taxon>
        <taxon>Tylenchina</taxon>
        <taxon>Tylenchomorpha</taxon>
        <taxon>Tylenchoidea</taxon>
        <taxon>Heteroderidae</taxon>
        <taxon>Heteroderinae</taxon>
        <taxon>Globodera</taxon>
    </lineage>
</organism>
<feature type="signal peptide" evidence="1">
    <location>
        <begin position="1"/>
        <end position="22"/>
    </location>
</feature>